<evidence type="ECO:0000313" key="10">
    <source>
        <dbReference type="EnsemblMetazoa" id="AALFPA23_020032.P29500"/>
    </source>
</evidence>
<organism evidence="10 11">
    <name type="scientific">Aedes albopictus</name>
    <name type="common">Asian tiger mosquito</name>
    <name type="synonym">Stegomyia albopicta</name>
    <dbReference type="NCBI Taxonomy" id="7160"/>
    <lineage>
        <taxon>Eukaryota</taxon>
        <taxon>Metazoa</taxon>
        <taxon>Ecdysozoa</taxon>
        <taxon>Arthropoda</taxon>
        <taxon>Hexapoda</taxon>
        <taxon>Insecta</taxon>
        <taxon>Pterygota</taxon>
        <taxon>Neoptera</taxon>
        <taxon>Endopterygota</taxon>
        <taxon>Diptera</taxon>
        <taxon>Nematocera</taxon>
        <taxon>Culicoidea</taxon>
        <taxon>Culicidae</taxon>
        <taxon>Culicinae</taxon>
        <taxon>Aedini</taxon>
        <taxon>Aedes</taxon>
        <taxon>Stegomyia</taxon>
    </lineage>
</organism>
<dbReference type="InterPro" id="IPR012677">
    <property type="entry name" value="Nucleotide-bd_a/b_plait_sf"/>
</dbReference>
<feature type="compositionally biased region" description="Basic and acidic residues" evidence="8">
    <location>
        <begin position="515"/>
        <end position="532"/>
    </location>
</feature>
<accession>A0ABM1ZMW5</accession>
<feature type="compositionally biased region" description="Pro residues" evidence="8">
    <location>
        <begin position="420"/>
        <end position="433"/>
    </location>
</feature>
<evidence type="ECO:0000256" key="5">
    <source>
        <dbReference type="ARBA" id="ARBA00022884"/>
    </source>
</evidence>
<keyword evidence="11" id="KW-1185">Reference proteome</keyword>
<feature type="region of interest" description="Disordered" evidence="8">
    <location>
        <begin position="515"/>
        <end position="625"/>
    </location>
</feature>
<reference evidence="10" key="2">
    <citation type="submission" date="2025-05" db="UniProtKB">
        <authorList>
            <consortium name="EnsemblMetazoa"/>
        </authorList>
    </citation>
    <scope>IDENTIFICATION</scope>
    <source>
        <strain evidence="10">Foshan</strain>
    </source>
</reference>
<evidence type="ECO:0000256" key="4">
    <source>
        <dbReference type="ARBA" id="ARBA00022664"/>
    </source>
</evidence>
<feature type="compositionally biased region" description="Polar residues" evidence="8">
    <location>
        <begin position="168"/>
        <end position="184"/>
    </location>
</feature>
<evidence type="ECO:0000256" key="7">
    <source>
        <dbReference type="PROSITE-ProRule" id="PRU00176"/>
    </source>
</evidence>
<dbReference type="InterPro" id="IPR034772">
    <property type="entry name" value="CPSF6/7"/>
</dbReference>
<dbReference type="SMART" id="SM00360">
    <property type="entry name" value="RRM"/>
    <property type="match status" value="1"/>
</dbReference>
<evidence type="ECO:0000256" key="3">
    <source>
        <dbReference type="ARBA" id="ARBA00016259"/>
    </source>
</evidence>
<dbReference type="Proteomes" id="UP000069940">
    <property type="component" value="Unassembled WGS sequence"/>
</dbReference>
<dbReference type="SUPFAM" id="SSF54928">
    <property type="entry name" value="RNA-binding domain, RBD"/>
    <property type="match status" value="1"/>
</dbReference>
<feature type="compositionally biased region" description="Pro residues" evidence="8">
    <location>
        <begin position="206"/>
        <end position="218"/>
    </location>
</feature>
<reference evidence="11" key="1">
    <citation type="journal article" date="2015" name="Proc. Natl. Acad. Sci. U.S.A.">
        <title>Genome sequence of the Asian Tiger mosquito, Aedes albopictus, reveals insights into its biology, genetics, and evolution.</title>
        <authorList>
            <person name="Chen X.G."/>
            <person name="Jiang X."/>
            <person name="Gu J."/>
            <person name="Xu M."/>
            <person name="Wu Y."/>
            <person name="Deng Y."/>
            <person name="Zhang C."/>
            <person name="Bonizzoni M."/>
            <person name="Dermauw W."/>
            <person name="Vontas J."/>
            <person name="Armbruster P."/>
            <person name="Huang X."/>
            <person name="Yang Y."/>
            <person name="Zhang H."/>
            <person name="He W."/>
            <person name="Peng H."/>
            <person name="Liu Y."/>
            <person name="Wu K."/>
            <person name="Chen J."/>
            <person name="Lirakis M."/>
            <person name="Topalis P."/>
            <person name="Van Leeuwen T."/>
            <person name="Hall A.B."/>
            <person name="Jiang X."/>
            <person name="Thorpe C."/>
            <person name="Mueller R.L."/>
            <person name="Sun C."/>
            <person name="Waterhouse R.M."/>
            <person name="Yan G."/>
            <person name="Tu Z.J."/>
            <person name="Fang X."/>
            <person name="James A.A."/>
        </authorList>
    </citation>
    <scope>NUCLEOTIDE SEQUENCE [LARGE SCALE GENOMIC DNA]</scope>
    <source>
        <strain evidence="11">Foshan</strain>
    </source>
</reference>
<dbReference type="PANTHER" id="PTHR23204">
    <property type="entry name" value="CLEAVAGE AND POLYADENYLATION SPECIFIC FACTOR"/>
    <property type="match status" value="1"/>
</dbReference>
<keyword evidence="6" id="KW-0539">Nucleus</keyword>
<dbReference type="CDD" id="cd12643">
    <property type="entry name" value="RRM_CFIm68"/>
    <property type="match status" value="1"/>
</dbReference>
<dbReference type="PROSITE" id="PS50102">
    <property type="entry name" value="RRM"/>
    <property type="match status" value="1"/>
</dbReference>
<protein>
    <recommendedName>
        <fullName evidence="3">Cleavage and polyadenylation specificity factor subunit 6</fullName>
    </recommendedName>
</protein>
<dbReference type="Gene3D" id="3.30.70.330">
    <property type="match status" value="1"/>
</dbReference>
<feature type="compositionally biased region" description="Basic and acidic residues" evidence="8">
    <location>
        <begin position="541"/>
        <end position="573"/>
    </location>
</feature>
<dbReference type="InterPro" id="IPR057951">
    <property type="entry name" value="CPSF6/7_RSLD_N"/>
</dbReference>
<feature type="compositionally biased region" description="Pro residues" evidence="8">
    <location>
        <begin position="248"/>
        <end position="257"/>
    </location>
</feature>
<dbReference type="Pfam" id="PF00076">
    <property type="entry name" value="RRM_1"/>
    <property type="match status" value="1"/>
</dbReference>
<feature type="compositionally biased region" description="Basic and acidic residues" evidence="8">
    <location>
        <begin position="592"/>
        <end position="625"/>
    </location>
</feature>
<sequence length="625" mass="67989">MADGVDIDLYADDLEPDFSQPNEEFGGEGGDLYDDVITPSGDHGRNSSGRGPSIERLDGVDSNGAYHHHGPGPMNHMARRFQLYVGNLSWWTTDQDIADAIAEVGVNDFQEVKFFENRANGQSKGFCVVSLGSENSMRYVMERLPKKELHGQNPVVTLPTKQALNQFESQQKTRPTPPAQGQTNGPPRPPAPNMGMGPMGPGGPMGGPPGGPNGPGGPPRMGMGPNMPPGMRPPHNHPMPGPMHMGGPPGPPRPQGPPMHQGNGPPQQGPPRFQNQGQWNGPPRMNGPRPGGPGGPGPMPHRPQMVNKPPYPSQRSQRFMDYQGPPSRGPRPDWNGPPMHGGPGGFPPGPPGPRQGPPHMQGPSRGPPMGGPAPHVNPAFFNQGGGPPNHPNGGPAPHGPPSGQGPPPHFNPQGGAAPRGPWPGPGGKPPGGPFPEHNIAPQLSEAEFEEIMTRNRTVSSSAIARAVSDAAAGEYSSAIETLATAISLIKQSKVAHDERCKILISSLQDTLHGIETKSYSRRDRSRSRDRTSHPRSRSRRERSTSRGYRERSRERDRGGDRDRDRDRERDGSRRSRPRNKTPEPTAENSTDNSKRYYNDDRYRSSDRDRERERDRERREEHRSRH</sequence>
<dbReference type="RefSeq" id="XP_019563471.2">
    <property type="nucleotide sequence ID" value="XM_019707926.3"/>
</dbReference>
<dbReference type="InterPro" id="IPR000504">
    <property type="entry name" value="RRM_dom"/>
</dbReference>
<feature type="compositionally biased region" description="Pro residues" evidence="8">
    <location>
        <begin position="226"/>
        <end position="241"/>
    </location>
</feature>
<dbReference type="InterPro" id="IPR034769">
    <property type="entry name" value="CPSF6_RRM"/>
</dbReference>
<comment type="subcellular location">
    <subcellularLocation>
        <location evidence="1">Nucleus</location>
    </subcellularLocation>
</comment>
<evidence type="ECO:0000313" key="11">
    <source>
        <dbReference type="Proteomes" id="UP000069940"/>
    </source>
</evidence>
<comment type="similarity">
    <text evidence="2">Belongs to the RRM CPSF6/7 family.</text>
</comment>
<evidence type="ECO:0000256" key="8">
    <source>
        <dbReference type="SAM" id="MobiDB-lite"/>
    </source>
</evidence>
<dbReference type="Pfam" id="PF25524">
    <property type="entry name" value="RSLD_CPSF6"/>
    <property type="match status" value="1"/>
</dbReference>
<feature type="compositionally biased region" description="Pro residues" evidence="8">
    <location>
        <begin position="397"/>
        <end position="410"/>
    </location>
</feature>
<keyword evidence="5 7" id="KW-0694">RNA-binding</keyword>
<evidence type="ECO:0000259" key="9">
    <source>
        <dbReference type="PROSITE" id="PS50102"/>
    </source>
</evidence>
<feature type="domain" description="RRM" evidence="9">
    <location>
        <begin position="81"/>
        <end position="161"/>
    </location>
</feature>
<proteinExistence type="inferred from homology"/>
<keyword evidence="4" id="KW-0507">mRNA processing</keyword>
<feature type="region of interest" description="Disordered" evidence="8">
    <location>
        <begin position="1"/>
        <end position="71"/>
    </location>
</feature>
<evidence type="ECO:0000256" key="1">
    <source>
        <dbReference type="ARBA" id="ARBA00004123"/>
    </source>
</evidence>
<feature type="compositionally biased region" description="Pro residues" evidence="8">
    <location>
        <begin position="345"/>
        <end position="356"/>
    </location>
</feature>
<feature type="region of interest" description="Disordered" evidence="8">
    <location>
        <begin position="168"/>
        <end position="444"/>
    </location>
</feature>
<dbReference type="GeneID" id="109431672"/>
<dbReference type="EnsemblMetazoa" id="AALFPA23_020032.R29500">
    <property type="protein sequence ID" value="AALFPA23_020032.P29500"/>
    <property type="gene ID" value="AALFPA23_020032"/>
</dbReference>
<name>A0ABM1ZMW5_AEDAL</name>
<feature type="compositionally biased region" description="Pro residues" evidence="8">
    <location>
        <begin position="290"/>
        <end position="301"/>
    </location>
</feature>
<feature type="compositionally biased region" description="Acidic residues" evidence="8">
    <location>
        <begin position="1"/>
        <end position="16"/>
    </location>
</feature>
<evidence type="ECO:0000256" key="6">
    <source>
        <dbReference type="ARBA" id="ARBA00023242"/>
    </source>
</evidence>
<evidence type="ECO:0000256" key="2">
    <source>
        <dbReference type="ARBA" id="ARBA00006265"/>
    </source>
</evidence>
<dbReference type="InterPro" id="IPR035979">
    <property type="entry name" value="RBD_domain_sf"/>
</dbReference>
<feature type="compositionally biased region" description="Low complexity" evidence="8">
    <location>
        <begin position="258"/>
        <end position="288"/>
    </location>
</feature>